<evidence type="ECO:0000256" key="1">
    <source>
        <dbReference type="PROSITE-ProRule" id="PRU00047"/>
    </source>
</evidence>
<protein>
    <recommendedName>
        <fullName evidence="7">Reverse transcriptase domain-containing protein</fullName>
    </recommendedName>
</protein>
<feature type="region of interest" description="Disordered" evidence="3">
    <location>
        <begin position="1"/>
        <end position="63"/>
    </location>
</feature>
<dbReference type="GO" id="GO:0008270">
    <property type="term" value="F:zinc ion binding"/>
    <property type="evidence" value="ECO:0007669"/>
    <property type="project" value="UniProtKB-KW"/>
</dbReference>
<organism evidence="6">
    <name type="scientific">Tanacetum cinerariifolium</name>
    <name type="common">Dalmatian daisy</name>
    <name type="synonym">Chrysanthemum cinerariifolium</name>
    <dbReference type="NCBI Taxonomy" id="118510"/>
    <lineage>
        <taxon>Eukaryota</taxon>
        <taxon>Viridiplantae</taxon>
        <taxon>Streptophyta</taxon>
        <taxon>Embryophyta</taxon>
        <taxon>Tracheophyta</taxon>
        <taxon>Spermatophyta</taxon>
        <taxon>Magnoliopsida</taxon>
        <taxon>eudicotyledons</taxon>
        <taxon>Gunneridae</taxon>
        <taxon>Pentapetalae</taxon>
        <taxon>asterids</taxon>
        <taxon>campanulids</taxon>
        <taxon>Asterales</taxon>
        <taxon>Asteraceae</taxon>
        <taxon>Asteroideae</taxon>
        <taxon>Anthemideae</taxon>
        <taxon>Anthemidinae</taxon>
        <taxon>Tanacetum</taxon>
    </lineage>
</organism>
<dbReference type="GO" id="GO:0005085">
    <property type="term" value="F:guanyl-nucleotide exchange factor activity"/>
    <property type="evidence" value="ECO:0007669"/>
    <property type="project" value="UniProtKB-UniRule"/>
</dbReference>
<dbReference type="InterPro" id="IPR043128">
    <property type="entry name" value="Rev_trsase/Diguanyl_cyclase"/>
</dbReference>
<dbReference type="InterPro" id="IPR053134">
    <property type="entry name" value="RNA-dir_DNA_polymerase"/>
</dbReference>
<feature type="domain" description="PRONE" evidence="5">
    <location>
        <begin position="753"/>
        <end position="784"/>
    </location>
</feature>
<dbReference type="Pfam" id="PF17919">
    <property type="entry name" value="RT_RNaseH_2"/>
    <property type="match status" value="1"/>
</dbReference>
<dbReference type="Gene3D" id="3.10.10.10">
    <property type="entry name" value="HIV Type 1 Reverse Transcriptase, subunit A, domain 1"/>
    <property type="match status" value="1"/>
</dbReference>
<dbReference type="Gene3D" id="3.30.70.270">
    <property type="match status" value="3"/>
</dbReference>
<dbReference type="EMBL" id="BKCJ010010604">
    <property type="protein sequence ID" value="GEU92332.1"/>
    <property type="molecule type" value="Genomic_DNA"/>
</dbReference>
<accession>A0A6L2P4U3</accession>
<keyword evidence="1" id="KW-0479">Metal-binding</keyword>
<dbReference type="PROSITE" id="PS50158">
    <property type="entry name" value="ZF_CCHC"/>
    <property type="match status" value="1"/>
</dbReference>
<dbReference type="SUPFAM" id="SSF56672">
    <property type="entry name" value="DNA/RNA polymerases"/>
    <property type="match status" value="1"/>
</dbReference>
<evidence type="ECO:0000259" key="4">
    <source>
        <dbReference type="PROSITE" id="PS50158"/>
    </source>
</evidence>
<sequence>MPPRMRTRSAGRPAAESLGGGMGVRVGRGGRGKKPRKGNDERVADLNGQGNDQGMGANEGVEGVNGNENVRNVLVNGNRVGCSYKEFLACNPKEYDGKGGAIVLTRWIEKMENVHDMSGCSIDQKVKYIDGSFVGKALTWRNSQIRTLSREVDVSLSWNDFKFMMIEEFCPSHEMQKLKTESWNHVMVGAGHAAYTDRFPELARLIRGMVVEIEPKTMQKAVQISGALTDEAVRNGLIKKVEKRGNMREPRRENVGAWPKCTTCNSYHAPEGPCRTCFNCNRPGDLAKDCRGMPRNVNPINARNPPVRACYECGSTDHVRPVCPGLNRAQGPGGNRPNQVVANNGGHGRGNQENHARGRAFMLGAEEARQDPNIITGLEPSDLGFKYKIEIASRQLVEIDKAEMIFHEKVVRIPLPDGNVLRVLGERSEEKARFFMGVKKQEEIVVVRDFPEVFPDDLYGLPPIQETEFRIELIPRATPVAKSPYRLALSELKELSGQLKELQDKGFIQPCSSPWRVPVLFVKKKDGSFRMCIDYRELNKLTGKNRYPLPRIDDLFDQLQGSRFFSKIDLRPYLDKFVIVFIDDILIYSKTQGEHVEHLKLVLELLKNEKLYDKFSKCEFWLREVQFLKHVINGNGIHVDPSKIEADKNWKAPRTPTKKSKTFEWGEEQELAFQTLKDKLCNAPVLALPDGLEDFVVYYDASGIGLGCVLMQRGKANVVADALRRKERVKPKRVRAMNMIFQSSIKDRILAAQKEDVDEFAGLDRHDEQFAKLLLGKDMSRRGK</sequence>
<dbReference type="InterPro" id="IPR043502">
    <property type="entry name" value="DNA/RNA_pol_sf"/>
</dbReference>
<evidence type="ECO:0008006" key="7">
    <source>
        <dbReference type="Google" id="ProtNLM"/>
    </source>
</evidence>
<dbReference type="InterPro" id="IPR005512">
    <property type="entry name" value="PRONE_dom"/>
</dbReference>
<dbReference type="CDD" id="cd01647">
    <property type="entry name" value="RT_LTR"/>
    <property type="match status" value="1"/>
</dbReference>
<dbReference type="AlphaFoldDB" id="A0A6L2P4U3"/>
<keyword evidence="1" id="KW-0863">Zinc-finger</keyword>
<evidence type="ECO:0000259" key="5">
    <source>
        <dbReference type="PROSITE" id="PS51334"/>
    </source>
</evidence>
<name>A0A6L2P4U3_TANCI</name>
<evidence type="ECO:0000313" key="6">
    <source>
        <dbReference type="EMBL" id="GEU92332.1"/>
    </source>
</evidence>
<dbReference type="PANTHER" id="PTHR24559">
    <property type="entry name" value="TRANSPOSON TY3-I GAG-POL POLYPROTEIN"/>
    <property type="match status" value="1"/>
</dbReference>
<dbReference type="Pfam" id="PF00078">
    <property type="entry name" value="RVT_1"/>
    <property type="match status" value="1"/>
</dbReference>
<keyword evidence="1" id="KW-0862">Zinc</keyword>
<dbReference type="SMART" id="SM00343">
    <property type="entry name" value="ZnF_C2HC"/>
    <property type="match status" value="2"/>
</dbReference>
<proteinExistence type="predicted"/>
<dbReference type="InterPro" id="IPR001878">
    <property type="entry name" value="Znf_CCHC"/>
</dbReference>
<dbReference type="InterPro" id="IPR041577">
    <property type="entry name" value="RT_RNaseH_2"/>
</dbReference>
<dbReference type="InterPro" id="IPR000477">
    <property type="entry name" value="RT_dom"/>
</dbReference>
<gene>
    <name evidence="6" type="ORF">Tci_064310</name>
</gene>
<comment type="caution">
    <text evidence="6">The sequence shown here is derived from an EMBL/GenBank/DDBJ whole genome shotgun (WGS) entry which is preliminary data.</text>
</comment>
<dbReference type="PANTHER" id="PTHR24559:SF444">
    <property type="entry name" value="REVERSE TRANSCRIPTASE DOMAIN-CONTAINING PROTEIN"/>
    <property type="match status" value="1"/>
</dbReference>
<dbReference type="PROSITE" id="PS51334">
    <property type="entry name" value="PRONE"/>
    <property type="match status" value="1"/>
</dbReference>
<feature type="compositionally biased region" description="Gly residues" evidence="3">
    <location>
        <begin position="18"/>
        <end position="27"/>
    </location>
</feature>
<dbReference type="GO" id="GO:0003676">
    <property type="term" value="F:nucleic acid binding"/>
    <property type="evidence" value="ECO:0007669"/>
    <property type="project" value="InterPro"/>
</dbReference>
<evidence type="ECO:0000256" key="2">
    <source>
        <dbReference type="PROSITE-ProRule" id="PRU00663"/>
    </source>
</evidence>
<evidence type="ECO:0000256" key="3">
    <source>
        <dbReference type="SAM" id="MobiDB-lite"/>
    </source>
</evidence>
<feature type="domain" description="CCHC-type" evidence="4">
    <location>
        <begin position="277"/>
        <end position="291"/>
    </location>
</feature>
<dbReference type="Gene3D" id="4.10.60.10">
    <property type="entry name" value="Zinc finger, CCHC-type"/>
    <property type="match status" value="1"/>
</dbReference>
<keyword evidence="2" id="KW-0344">Guanine-nucleotide releasing factor</keyword>
<reference evidence="6" key="1">
    <citation type="journal article" date="2019" name="Sci. Rep.">
        <title>Draft genome of Tanacetum cinerariifolium, the natural source of mosquito coil.</title>
        <authorList>
            <person name="Yamashiro T."/>
            <person name="Shiraishi A."/>
            <person name="Satake H."/>
            <person name="Nakayama K."/>
        </authorList>
    </citation>
    <scope>NUCLEOTIDE SEQUENCE</scope>
</reference>